<dbReference type="InterPro" id="IPR020904">
    <property type="entry name" value="Sc_DH/Rdtase_CS"/>
</dbReference>
<dbReference type="Pfam" id="PF00106">
    <property type="entry name" value="adh_short"/>
    <property type="match status" value="1"/>
</dbReference>
<dbReference type="Gene3D" id="3.40.50.720">
    <property type="entry name" value="NAD(P)-binding Rossmann-like Domain"/>
    <property type="match status" value="1"/>
</dbReference>
<comment type="caution">
    <text evidence="3">The sequence shown here is derived from an EMBL/GenBank/DDBJ whole genome shotgun (WGS) entry which is preliminary data.</text>
</comment>
<protein>
    <submittedName>
        <fullName evidence="3">SDR family oxidoreductase</fullName>
    </submittedName>
</protein>
<dbReference type="InterPro" id="IPR036291">
    <property type="entry name" value="NAD(P)-bd_dom_sf"/>
</dbReference>
<dbReference type="PANTHER" id="PTHR44196">
    <property type="entry name" value="DEHYDROGENASE/REDUCTASE SDR FAMILY MEMBER 7B"/>
    <property type="match status" value="1"/>
</dbReference>
<dbReference type="PROSITE" id="PS00061">
    <property type="entry name" value="ADH_SHORT"/>
    <property type="match status" value="1"/>
</dbReference>
<dbReference type="NCBIfam" id="NF006099">
    <property type="entry name" value="PRK08251.1"/>
    <property type="match status" value="1"/>
</dbReference>
<dbReference type="RefSeq" id="WP_303911726.1">
    <property type="nucleotide sequence ID" value="NZ_DYXM01000113.1"/>
</dbReference>
<evidence type="ECO:0000256" key="2">
    <source>
        <dbReference type="ARBA" id="ARBA00023002"/>
    </source>
</evidence>
<proteinExistence type="inferred from homology"/>
<reference evidence="3" key="1">
    <citation type="journal article" date="2021" name="PeerJ">
        <title>Extensive microbial diversity within the chicken gut microbiome revealed by metagenomics and culture.</title>
        <authorList>
            <person name="Gilroy R."/>
            <person name="Ravi A."/>
            <person name="Getino M."/>
            <person name="Pursley I."/>
            <person name="Horton D.L."/>
            <person name="Alikhan N.F."/>
            <person name="Baker D."/>
            <person name="Gharbi K."/>
            <person name="Hall N."/>
            <person name="Watson M."/>
            <person name="Adriaenssens E.M."/>
            <person name="Foster-Nyarko E."/>
            <person name="Jarju S."/>
            <person name="Secka A."/>
            <person name="Antonio M."/>
            <person name="Oren A."/>
            <person name="Chaudhuri R.R."/>
            <person name="La Ragione R."/>
            <person name="Hildebrand F."/>
            <person name="Pallen M.J."/>
        </authorList>
    </citation>
    <scope>NUCLEOTIDE SEQUENCE</scope>
    <source>
        <strain evidence="3">ChiGjej1B1-18357</strain>
    </source>
</reference>
<dbReference type="GO" id="GO:0016020">
    <property type="term" value="C:membrane"/>
    <property type="evidence" value="ECO:0007669"/>
    <property type="project" value="TreeGrafter"/>
</dbReference>
<dbReference type="PANTHER" id="PTHR44196:SF1">
    <property type="entry name" value="DEHYDROGENASE_REDUCTASE SDR FAMILY MEMBER 7B"/>
    <property type="match status" value="1"/>
</dbReference>
<dbReference type="EMBL" id="DYXM01000113">
    <property type="protein sequence ID" value="HJE90579.1"/>
    <property type="molecule type" value="Genomic_DNA"/>
</dbReference>
<organism evidence="3 4">
    <name type="scientific">Dietzia timorensis</name>
    <dbReference type="NCBI Taxonomy" id="499555"/>
    <lineage>
        <taxon>Bacteria</taxon>
        <taxon>Bacillati</taxon>
        <taxon>Actinomycetota</taxon>
        <taxon>Actinomycetes</taxon>
        <taxon>Mycobacteriales</taxon>
        <taxon>Dietziaceae</taxon>
        <taxon>Dietzia</taxon>
    </lineage>
</organism>
<dbReference type="InterPro" id="IPR002347">
    <property type="entry name" value="SDR_fam"/>
</dbReference>
<dbReference type="SUPFAM" id="SSF51735">
    <property type="entry name" value="NAD(P)-binding Rossmann-fold domains"/>
    <property type="match status" value="1"/>
</dbReference>
<dbReference type="GO" id="GO:0016491">
    <property type="term" value="F:oxidoreductase activity"/>
    <property type="evidence" value="ECO:0007669"/>
    <property type="project" value="UniProtKB-KW"/>
</dbReference>
<keyword evidence="2" id="KW-0560">Oxidoreductase</keyword>
<dbReference type="AlphaFoldDB" id="A0A921F4R5"/>
<evidence type="ECO:0000313" key="4">
    <source>
        <dbReference type="Proteomes" id="UP000776650"/>
    </source>
</evidence>
<evidence type="ECO:0000256" key="1">
    <source>
        <dbReference type="ARBA" id="ARBA00006484"/>
    </source>
</evidence>
<reference evidence="3" key="2">
    <citation type="submission" date="2021-09" db="EMBL/GenBank/DDBJ databases">
        <authorList>
            <person name="Gilroy R."/>
        </authorList>
    </citation>
    <scope>NUCLEOTIDE SEQUENCE</scope>
    <source>
        <strain evidence="3">ChiGjej1B1-18357</strain>
    </source>
</reference>
<dbReference type="PRINTS" id="PR00081">
    <property type="entry name" value="GDHRDH"/>
</dbReference>
<comment type="similarity">
    <text evidence="1">Belongs to the short-chain dehydrogenases/reductases (SDR) family.</text>
</comment>
<sequence length="273" mass="28922">MSRRSDGFTSVVLGISGKYSKNNGERKNILITGASAGLGEGMARQWAARGHNLALAARRLDNLQALREELLAANPSISVEVAALDVADPDAVRRVFTELDDKLGGIDRYVLNAGLGKGASVGSGKAWANAETATVNVLGALHQAEVAIELMRARGGGHLVFISSIASRRGMLGAETTYGATKAFVTSLAQGIHAEQRRRGSQIKVSTILPGYIATEMTSQNKSPLKADLNKGVQALVAAIDREPIQAAVPPLPWTVVDPLLRFLPEPVSRKLL</sequence>
<gene>
    <name evidence="3" type="ORF">K8V11_06185</name>
</gene>
<dbReference type="Proteomes" id="UP000776650">
    <property type="component" value="Unassembled WGS sequence"/>
</dbReference>
<evidence type="ECO:0000313" key="3">
    <source>
        <dbReference type="EMBL" id="HJE90579.1"/>
    </source>
</evidence>
<name>A0A921F4R5_9ACTN</name>
<accession>A0A921F4R5</accession>